<dbReference type="PaxDb" id="2903-EOD40193"/>
<sequence>MYSPIFAGCLFPSGTTLSLSHHKVFCAEAEFGFVMGSPLPPREECYTQEEVWAAVRSYEPCIELCGARFTTATAKASPYHLLADAMNNAAVIRGIPLVPPPATPPAAALTGGSCLVRLLVDGKEASSGTGEENPADSPLGALTFLANDLSRRGKTLEAGHFVIAGHTCQVAFSSRPAPPSARTLSQAPVCGARVVPDAAVEFGAHSVLEAYHEGCGTVRAILVD</sequence>
<accession>A0A0D3KWQ8</accession>
<dbReference type="SUPFAM" id="SSF56529">
    <property type="entry name" value="FAH"/>
    <property type="match status" value="1"/>
</dbReference>
<dbReference type="AlphaFoldDB" id="A0A0D3KWQ8"/>
<dbReference type="GO" id="GO:0005737">
    <property type="term" value="C:cytoplasm"/>
    <property type="evidence" value="ECO:0007669"/>
    <property type="project" value="TreeGrafter"/>
</dbReference>
<proteinExistence type="predicted"/>
<dbReference type="InterPro" id="IPR036663">
    <property type="entry name" value="Fumarylacetoacetase_C_sf"/>
</dbReference>
<dbReference type="PANTHER" id="PTHR30143">
    <property type="entry name" value="ACID HYDRATASE"/>
    <property type="match status" value="1"/>
</dbReference>
<dbReference type="KEGG" id="ehx:EMIHUDRAFT_439765"/>
<name>A0A0D3KWQ8_EMIH1</name>
<dbReference type="GO" id="GO:0008684">
    <property type="term" value="F:2-oxopent-4-enoate hydratase activity"/>
    <property type="evidence" value="ECO:0007669"/>
    <property type="project" value="TreeGrafter"/>
</dbReference>
<reference evidence="1" key="2">
    <citation type="submission" date="2024-10" db="UniProtKB">
        <authorList>
            <consortium name="EnsemblProtists"/>
        </authorList>
    </citation>
    <scope>IDENTIFICATION</scope>
</reference>
<keyword evidence="2" id="KW-1185">Reference proteome</keyword>
<evidence type="ECO:0000313" key="1">
    <source>
        <dbReference type="EnsemblProtists" id="EOD40193"/>
    </source>
</evidence>
<evidence type="ECO:0000313" key="2">
    <source>
        <dbReference type="Proteomes" id="UP000013827"/>
    </source>
</evidence>
<dbReference type="Proteomes" id="UP000013827">
    <property type="component" value="Unassembled WGS sequence"/>
</dbReference>
<dbReference type="HOGENOM" id="CLU_1236977_0_0_1"/>
<dbReference type="PANTHER" id="PTHR30143:SF0">
    <property type="entry name" value="2-KETO-4-PENTENOATE HYDRATASE"/>
    <property type="match status" value="1"/>
</dbReference>
<dbReference type="InterPro" id="IPR050772">
    <property type="entry name" value="Hydratase-Decarb/MhpD_sf"/>
</dbReference>
<protein>
    <submittedName>
        <fullName evidence="1">Uncharacterized protein</fullName>
    </submittedName>
</protein>
<dbReference type="Gene3D" id="3.90.850.10">
    <property type="entry name" value="Fumarylacetoacetase-like, C-terminal domain"/>
    <property type="match status" value="1"/>
</dbReference>
<dbReference type="EnsemblProtists" id="EOD40193">
    <property type="protein sequence ID" value="EOD40193"/>
    <property type="gene ID" value="EMIHUDRAFT_439765"/>
</dbReference>
<organism evidence="1 2">
    <name type="scientific">Emiliania huxleyi (strain CCMP1516)</name>
    <dbReference type="NCBI Taxonomy" id="280463"/>
    <lineage>
        <taxon>Eukaryota</taxon>
        <taxon>Haptista</taxon>
        <taxon>Haptophyta</taxon>
        <taxon>Prymnesiophyceae</taxon>
        <taxon>Isochrysidales</taxon>
        <taxon>Noelaerhabdaceae</taxon>
        <taxon>Emiliania</taxon>
    </lineage>
</organism>
<dbReference type="GeneID" id="17285464"/>
<reference evidence="2" key="1">
    <citation type="journal article" date="2013" name="Nature">
        <title>Pan genome of the phytoplankton Emiliania underpins its global distribution.</title>
        <authorList>
            <person name="Read B.A."/>
            <person name="Kegel J."/>
            <person name="Klute M.J."/>
            <person name="Kuo A."/>
            <person name="Lefebvre S.C."/>
            <person name="Maumus F."/>
            <person name="Mayer C."/>
            <person name="Miller J."/>
            <person name="Monier A."/>
            <person name="Salamov A."/>
            <person name="Young J."/>
            <person name="Aguilar M."/>
            <person name="Claverie J.M."/>
            <person name="Frickenhaus S."/>
            <person name="Gonzalez K."/>
            <person name="Herman E.K."/>
            <person name="Lin Y.C."/>
            <person name="Napier J."/>
            <person name="Ogata H."/>
            <person name="Sarno A.F."/>
            <person name="Shmutz J."/>
            <person name="Schroeder D."/>
            <person name="de Vargas C."/>
            <person name="Verret F."/>
            <person name="von Dassow P."/>
            <person name="Valentin K."/>
            <person name="Van de Peer Y."/>
            <person name="Wheeler G."/>
            <person name="Dacks J.B."/>
            <person name="Delwiche C.F."/>
            <person name="Dyhrman S.T."/>
            <person name="Glockner G."/>
            <person name="John U."/>
            <person name="Richards T."/>
            <person name="Worden A.Z."/>
            <person name="Zhang X."/>
            <person name="Grigoriev I.V."/>
            <person name="Allen A.E."/>
            <person name="Bidle K."/>
            <person name="Borodovsky M."/>
            <person name="Bowler C."/>
            <person name="Brownlee C."/>
            <person name="Cock J.M."/>
            <person name="Elias M."/>
            <person name="Gladyshev V.N."/>
            <person name="Groth M."/>
            <person name="Guda C."/>
            <person name="Hadaegh A."/>
            <person name="Iglesias-Rodriguez M.D."/>
            <person name="Jenkins J."/>
            <person name="Jones B.M."/>
            <person name="Lawson T."/>
            <person name="Leese F."/>
            <person name="Lindquist E."/>
            <person name="Lobanov A."/>
            <person name="Lomsadze A."/>
            <person name="Malik S.B."/>
            <person name="Marsh M.E."/>
            <person name="Mackinder L."/>
            <person name="Mock T."/>
            <person name="Mueller-Roeber B."/>
            <person name="Pagarete A."/>
            <person name="Parker M."/>
            <person name="Probert I."/>
            <person name="Quesneville H."/>
            <person name="Raines C."/>
            <person name="Rensing S.A."/>
            <person name="Riano-Pachon D.M."/>
            <person name="Richier S."/>
            <person name="Rokitta S."/>
            <person name="Shiraiwa Y."/>
            <person name="Soanes D.M."/>
            <person name="van der Giezen M."/>
            <person name="Wahlund T.M."/>
            <person name="Williams B."/>
            <person name="Wilson W."/>
            <person name="Wolfe G."/>
            <person name="Wurch L.L."/>
        </authorList>
    </citation>
    <scope>NUCLEOTIDE SEQUENCE</scope>
</reference>
<dbReference type="RefSeq" id="XP_005792622.1">
    <property type="nucleotide sequence ID" value="XM_005792565.1"/>
</dbReference>